<dbReference type="AlphaFoldDB" id="A0A2T5J1D3"/>
<keyword evidence="2" id="KW-1185">Reference proteome</keyword>
<reference evidence="1 2" key="1">
    <citation type="submission" date="2018-04" db="EMBL/GenBank/DDBJ databases">
        <title>Genomic Encyclopedia of Archaeal and Bacterial Type Strains, Phase II (KMG-II): from individual species to whole genera.</title>
        <authorList>
            <person name="Goeker M."/>
        </authorList>
    </citation>
    <scope>NUCLEOTIDE SEQUENCE [LARGE SCALE GENOMIC DNA]</scope>
    <source>
        <strain evidence="1 2">DSM 5822</strain>
    </source>
</reference>
<protein>
    <submittedName>
        <fullName evidence="1">Uncharacterized protein</fullName>
    </submittedName>
</protein>
<dbReference type="RefSeq" id="WP_170106880.1">
    <property type="nucleotide sequence ID" value="NZ_QAON01000003.1"/>
</dbReference>
<name>A0A2T5J1D3_9GAMM</name>
<organism evidence="1 2">
    <name type="scientific">Agitococcus lubricus</name>
    <dbReference type="NCBI Taxonomy" id="1077255"/>
    <lineage>
        <taxon>Bacteria</taxon>
        <taxon>Pseudomonadati</taxon>
        <taxon>Pseudomonadota</taxon>
        <taxon>Gammaproteobacteria</taxon>
        <taxon>Moraxellales</taxon>
        <taxon>Moraxellaceae</taxon>
        <taxon>Agitococcus</taxon>
    </lineage>
</organism>
<dbReference type="EMBL" id="QAON01000003">
    <property type="protein sequence ID" value="PTQ90252.1"/>
    <property type="molecule type" value="Genomic_DNA"/>
</dbReference>
<comment type="caution">
    <text evidence="1">The sequence shown here is derived from an EMBL/GenBank/DDBJ whole genome shotgun (WGS) entry which is preliminary data.</text>
</comment>
<evidence type="ECO:0000313" key="2">
    <source>
        <dbReference type="Proteomes" id="UP000244223"/>
    </source>
</evidence>
<dbReference type="Proteomes" id="UP000244223">
    <property type="component" value="Unassembled WGS sequence"/>
</dbReference>
<accession>A0A2T5J1D3</accession>
<proteinExistence type="predicted"/>
<sequence>MVIELTEEEINILEAVKHTLQLESIQETANYLIHLQLKQLKENLVVVDNHDNQMPSL</sequence>
<evidence type="ECO:0000313" key="1">
    <source>
        <dbReference type="EMBL" id="PTQ90252.1"/>
    </source>
</evidence>
<gene>
    <name evidence="1" type="ORF">C8N29_1034</name>
</gene>